<accession>A0A1Y5F6A5</accession>
<sequence length="99" mass="11588">MAISLNDINNKSKKGVKSILDVILERKEEKLSGKAIKKKVLRPWQRTSESHVNFEEQSSKKKIMNPFEKRQTKLSEDEIMAIKITERAKELFINIQDFL</sequence>
<organism evidence="1 2">
    <name type="scientific">Halobacteriovorax marinus</name>
    <dbReference type="NCBI Taxonomy" id="97084"/>
    <lineage>
        <taxon>Bacteria</taxon>
        <taxon>Pseudomonadati</taxon>
        <taxon>Bdellovibrionota</taxon>
        <taxon>Bacteriovoracia</taxon>
        <taxon>Bacteriovoracales</taxon>
        <taxon>Halobacteriovoraceae</taxon>
        <taxon>Halobacteriovorax</taxon>
    </lineage>
</organism>
<name>A0A1Y5F6A5_9BACT</name>
<comment type="caution">
    <text evidence="1">The sequence shown here is derived from an EMBL/GenBank/DDBJ whole genome shotgun (WGS) entry which is preliminary data.</text>
</comment>
<evidence type="ECO:0000313" key="1">
    <source>
        <dbReference type="EMBL" id="OUR96417.1"/>
    </source>
</evidence>
<dbReference type="AlphaFoldDB" id="A0A1Y5F6A5"/>
<protein>
    <submittedName>
        <fullName evidence="1">Uncharacterized protein</fullName>
    </submittedName>
</protein>
<dbReference type="Proteomes" id="UP000196531">
    <property type="component" value="Unassembled WGS sequence"/>
</dbReference>
<reference evidence="2" key="1">
    <citation type="journal article" date="2017" name="Proc. Natl. Acad. Sci. U.S.A.">
        <title>Simulation of Deepwater Horizon oil plume reveals substrate specialization within a complex community of hydrocarbon-degraders.</title>
        <authorList>
            <person name="Hu P."/>
            <person name="Dubinsky E.A."/>
            <person name="Probst A.J."/>
            <person name="Wang J."/>
            <person name="Sieber C.M.K."/>
            <person name="Tom L.M."/>
            <person name="Gardinali P."/>
            <person name="Banfield J.F."/>
            <person name="Atlas R.M."/>
            <person name="Andersen G.L."/>
        </authorList>
    </citation>
    <scope>NUCLEOTIDE SEQUENCE [LARGE SCALE GENOMIC DNA]</scope>
</reference>
<gene>
    <name evidence="1" type="ORF">A9Q84_08680</name>
</gene>
<dbReference type="EMBL" id="MAAO01000006">
    <property type="protein sequence ID" value="OUR96417.1"/>
    <property type="molecule type" value="Genomic_DNA"/>
</dbReference>
<proteinExistence type="predicted"/>
<evidence type="ECO:0000313" key="2">
    <source>
        <dbReference type="Proteomes" id="UP000196531"/>
    </source>
</evidence>